<proteinExistence type="predicted"/>
<dbReference type="AlphaFoldDB" id="A0AA89PY18"/>
<keyword evidence="2" id="KW-1185">Reference proteome</keyword>
<dbReference type="RefSeq" id="WP_184854228.1">
    <property type="nucleotide sequence ID" value="NZ_BAABFE010000009.1"/>
</dbReference>
<accession>A0AA89PY18</accession>
<dbReference type="Proteomes" id="UP000579531">
    <property type="component" value="Unassembled WGS sequence"/>
</dbReference>
<organism evidence="1 2">
    <name type="scientific">Streptomyces collinus</name>
    <dbReference type="NCBI Taxonomy" id="42684"/>
    <lineage>
        <taxon>Bacteria</taxon>
        <taxon>Bacillati</taxon>
        <taxon>Actinomycetota</taxon>
        <taxon>Actinomycetes</taxon>
        <taxon>Kitasatosporales</taxon>
        <taxon>Streptomycetaceae</taxon>
        <taxon>Streptomyces</taxon>
    </lineage>
</organism>
<evidence type="ECO:0000313" key="2">
    <source>
        <dbReference type="Proteomes" id="UP000579531"/>
    </source>
</evidence>
<dbReference type="GeneID" id="93837974"/>
<gene>
    <name evidence="1" type="ORF">HNR72_001586</name>
</gene>
<sequence>MLGPWAAYRALTPQPRPGGTDIRLCHLVYDVPPGADPEGLARARGAAVHCAVTGTGDHPWGTLPYTLHKPENTS</sequence>
<protein>
    <submittedName>
        <fullName evidence="1">Uncharacterized protein</fullName>
    </submittedName>
</protein>
<reference evidence="1 2" key="1">
    <citation type="submission" date="2020-08" db="EMBL/GenBank/DDBJ databases">
        <title>Sequencing the genomes of 1000 actinobacteria strains.</title>
        <authorList>
            <person name="Klenk H.-P."/>
        </authorList>
    </citation>
    <scope>NUCLEOTIDE SEQUENCE [LARGE SCALE GENOMIC DNA]</scope>
    <source>
        <strain evidence="1 2">DSM 40129</strain>
    </source>
</reference>
<comment type="caution">
    <text evidence="1">The sequence shown here is derived from an EMBL/GenBank/DDBJ whole genome shotgun (WGS) entry which is preliminary data.</text>
</comment>
<name>A0AA89PY18_STRCU</name>
<evidence type="ECO:0000313" key="1">
    <source>
        <dbReference type="EMBL" id="MBB5810558.1"/>
    </source>
</evidence>
<dbReference type="EMBL" id="JACHLX010000001">
    <property type="protein sequence ID" value="MBB5810558.1"/>
    <property type="molecule type" value="Genomic_DNA"/>
</dbReference>